<protein>
    <submittedName>
        <fullName evidence="1">Thioredoxin family protein</fullName>
    </submittedName>
</protein>
<dbReference type="InterPro" id="IPR036249">
    <property type="entry name" value="Thioredoxin-like_sf"/>
</dbReference>
<sequence>MVYVFDNNNYENFLAVTFESASKVNKLFERFEFDFKHIVNSKELTTKLGFNGFPVNLFLDKDGVIRRIEGNVPFVTNKEGHTEMSNGNEFLEFLEELL</sequence>
<dbReference type="SUPFAM" id="SSF52833">
    <property type="entry name" value="Thioredoxin-like"/>
    <property type="match status" value="1"/>
</dbReference>
<gene>
    <name evidence="1" type="ORF">MM236_10645</name>
</gene>
<comment type="caution">
    <text evidence="1">The sequence shown here is derived from an EMBL/GenBank/DDBJ whole genome shotgun (WGS) entry which is preliminary data.</text>
</comment>
<dbReference type="EMBL" id="JAKZGS010000007">
    <property type="protein sequence ID" value="MCH7398451.1"/>
    <property type="molecule type" value="Genomic_DNA"/>
</dbReference>
<reference evidence="1" key="1">
    <citation type="submission" date="2022-03" db="EMBL/GenBank/DDBJ databases">
        <title>De novo assembled genomes of Belliella spp. (Cyclobacteriaceae) strains.</title>
        <authorList>
            <person name="Szabo A."/>
            <person name="Korponai K."/>
            <person name="Felfoldi T."/>
        </authorList>
    </citation>
    <scope>NUCLEOTIDE SEQUENCE</scope>
    <source>
        <strain evidence="1">DSM 107340</strain>
    </source>
</reference>
<evidence type="ECO:0000313" key="2">
    <source>
        <dbReference type="Proteomes" id="UP001165488"/>
    </source>
</evidence>
<organism evidence="1 2">
    <name type="scientific">Belliella calami</name>
    <dbReference type="NCBI Taxonomy" id="2923436"/>
    <lineage>
        <taxon>Bacteria</taxon>
        <taxon>Pseudomonadati</taxon>
        <taxon>Bacteroidota</taxon>
        <taxon>Cytophagia</taxon>
        <taxon>Cytophagales</taxon>
        <taxon>Cyclobacteriaceae</taxon>
        <taxon>Belliella</taxon>
    </lineage>
</organism>
<keyword evidence="2" id="KW-1185">Reference proteome</keyword>
<proteinExistence type="predicted"/>
<dbReference type="RefSeq" id="WP_241274964.1">
    <property type="nucleotide sequence ID" value="NZ_JAKZGS010000007.1"/>
</dbReference>
<name>A0ABS9UP98_9BACT</name>
<dbReference type="Gene3D" id="3.40.30.10">
    <property type="entry name" value="Glutaredoxin"/>
    <property type="match status" value="1"/>
</dbReference>
<dbReference type="Proteomes" id="UP001165488">
    <property type="component" value="Unassembled WGS sequence"/>
</dbReference>
<accession>A0ABS9UP98</accession>
<evidence type="ECO:0000313" key="1">
    <source>
        <dbReference type="EMBL" id="MCH7398451.1"/>
    </source>
</evidence>